<keyword evidence="2" id="KW-1185">Reference proteome</keyword>
<evidence type="ECO:0000313" key="2">
    <source>
        <dbReference type="Proteomes" id="UP000011865"/>
    </source>
</evidence>
<evidence type="ECO:0000313" key="1">
    <source>
        <dbReference type="EMBL" id="AFQ96395.1"/>
    </source>
</evidence>
<dbReference type="RefSeq" id="YP_007676985.1">
    <property type="nucleotide sequence ID" value="NC_020873.1"/>
</dbReference>
<dbReference type="OrthoDB" id="23620at10239"/>
<reference evidence="1 2" key="1">
    <citation type="journal article" date="2013" name="Virol. J.">
        <title>Genome sequence and analysis of a broad-host range lytic bacteriophage that infects the Bacillus cereus group.</title>
        <authorList>
            <person name="El-Arabi T.F."/>
            <person name="Griffiths M.W."/>
            <person name="She Y.M."/>
            <person name="Villegas A."/>
            <person name="Lingohr E.J."/>
            <person name="Kropinski A.M."/>
        </authorList>
    </citation>
    <scope>NUCLEOTIDE SEQUENCE [LARGE SCALE GENOMIC DNA]</scope>
</reference>
<organism evidence="1 2">
    <name type="scientific">Bacillus phage vB_BceM_Bc431v3</name>
    <dbReference type="NCBI Taxonomy" id="1195072"/>
    <lineage>
        <taxon>Viruses</taxon>
        <taxon>Duplodnaviria</taxon>
        <taxon>Heunggongvirae</taxon>
        <taxon>Uroviricota</taxon>
        <taxon>Caudoviricetes</taxon>
        <taxon>Herelleviridae</taxon>
        <taxon>Bastillevirinae</taxon>
        <taxon>Caeruleovirus</taxon>
        <taxon>Caeruleovirus Bc431</taxon>
    </lineage>
</organism>
<dbReference type="KEGG" id="vg:15041844"/>
<dbReference type="Proteomes" id="UP000011865">
    <property type="component" value="Segment"/>
</dbReference>
<name>M4HPY3_9CAUD</name>
<protein>
    <submittedName>
        <fullName evidence="1">Uncharacterized protein</fullName>
    </submittedName>
</protein>
<gene>
    <name evidence="1" type="primary">orf085</name>
</gene>
<proteinExistence type="predicted"/>
<dbReference type="EMBL" id="JX094431">
    <property type="protein sequence ID" value="AFQ96395.1"/>
    <property type="molecule type" value="Genomic_DNA"/>
</dbReference>
<sequence>MKILKLSDGNFVEEINIAGHIIICPLPYQAKKFVKDSDLKPYTDFLDESYSPLIYKVMDFKYSAEEIKK</sequence>
<accession>M4HPY3</accession>
<dbReference type="GeneID" id="15041844"/>